<accession>A0ABQ6IGH4</accession>
<dbReference type="Proteomes" id="UP001157125">
    <property type="component" value="Unassembled WGS sequence"/>
</dbReference>
<proteinExistence type="predicted"/>
<dbReference type="EMBL" id="BSUN01000001">
    <property type="protein sequence ID" value="GMA36272.1"/>
    <property type="molecule type" value="Genomic_DNA"/>
</dbReference>
<gene>
    <name evidence="2" type="ORF">GCM10025876_24760</name>
</gene>
<keyword evidence="3" id="KW-1185">Reference proteome</keyword>
<protein>
    <recommendedName>
        <fullName evidence="1">Gcp-like domain-containing protein</fullName>
    </recommendedName>
</protein>
<dbReference type="Pfam" id="PF00814">
    <property type="entry name" value="TsaD"/>
    <property type="match status" value="1"/>
</dbReference>
<reference evidence="3" key="1">
    <citation type="journal article" date="2019" name="Int. J. Syst. Evol. Microbiol.">
        <title>The Global Catalogue of Microorganisms (GCM) 10K type strain sequencing project: providing services to taxonomists for standard genome sequencing and annotation.</title>
        <authorList>
            <consortium name="The Broad Institute Genomics Platform"/>
            <consortium name="The Broad Institute Genome Sequencing Center for Infectious Disease"/>
            <person name="Wu L."/>
            <person name="Ma J."/>
        </authorList>
    </citation>
    <scope>NUCLEOTIDE SEQUENCE [LARGE SCALE GENOMIC DNA]</scope>
    <source>
        <strain evidence="3">NBRC 112299</strain>
    </source>
</reference>
<evidence type="ECO:0000259" key="1">
    <source>
        <dbReference type="Pfam" id="PF00814"/>
    </source>
</evidence>
<evidence type="ECO:0000313" key="2">
    <source>
        <dbReference type="EMBL" id="GMA36272.1"/>
    </source>
</evidence>
<organism evidence="2 3">
    <name type="scientific">Demequina litorisediminis</name>
    <dbReference type="NCBI Taxonomy" id="1849022"/>
    <lineage>
        <taxon>Bacteria</taxon>
        <taxon>Bacillati</taxon>
        <taxon>Actinomycetota</taxon>
        <taxon>Actinomycetes</taxon>
        <taxon>Micrococcales</taxon>
        <taxon>Demequinaceae</taxon>
        <taxon>Demequina</taxon>
    </lineage>
</organism>
<dbReference type="SUPFAM" id="SSF53067">
    <property type="entry name" value="Actin-like ATPase domain"/>
    <property type="match status" value="2"/>
</dbReference>
<evidence type="ECO:0000313" key="3">
    <source>
        <dbReference type="Proteomes" id="UP001157125"/>
    </source>
</evidence>
<comment type="caution">
    <text evidence="2">The sequence shown here is derived from an EMBL/GenBank/DDBJ whole genome shotgun (WGS) entry which is preliminary data.</text>
</comment>
<name>A0ABQ6IGH4_9MICO</name>
<feature type="domain" description="Gcp-like" evidence="1">
    <location>
        <begin position="2"/>
        <end position="94"/>
    </location>
</feature>
<dbReference type="InterPro" id="IPR043129">
    <property type="entry name" value="ATPase_NBD"/>
</dbReference>
<dbReference type="InterPro" id="IPR022496">
    <property type="entry name" value="T6A_TsaB"/>
</dbReference>
<dbReference type="InterPro" id="IPR000905">
    <property type="entry name" value="Gcp-like_dom"/>
</dbReference>
<dbReference type="NCBIfam" id="TIGR03725">
    <property type="entry name" value="T6A_YeaZ"/>
    <property type="match status" value="1"/>
</dbReference>
<dbReference type="Gene3D" id="3.30.420.40">
    <property type="match status" value="1"/>
</dbReference>
<sequence>MEHVMADAGATGADVSRIVVGTGPAPFTGLRVGLVTARTLGFAWGVPVHGVCSLDALAAAHGSEVTVVADARRKEVYWATYRDGVRLDGPQVTAPADVVASGAVIGRGALLYPEVFPAAEGGDVDPTWLARCAVRALAAGDANLPVEPMYLRRPDVHGVPGA</sequence>